<evidence type="ECO:0000313" key="1">
    <source>
        <dbReference type="EMBL" id="PNR29522.1"/>
    </source>
</evidence>
<dbReference type="Gramene" id="Pp3c23_17418V3.1">
    <property type="protein sequence ID" value="PAC:32951211.CDS.1"/>
    <property type="gene ID" value="Pp3c23_17418"/>
</dbReference>
<accession>A0A2K1IJS4</accession>
<organism evidence="1">
    <name type="scientific">Physcomitrium patens</name>
    <name type="common">Spreading-leaved earth moss</name>
    <name type="synonym">Physcomitrella patens</name>
    <dbReference type="NCBI Taxonomy" id="3218"/>
    <lineage>
        <taxon>Eukaryota</taxon>
        <taxon>Viridiplantae</taxon>
        <taxon>Streptophyta</taxon>
        <taxon>Embryophyta</taxon>
        <taxon>Bryophyta</taxon>
        <taxon>Bryophytina</taxon>
        <taxon>Bryopsida</taxon>
        <taxon>Funariidae</taxon>
        <taxon>Funariales</taxon>
        <taxon>Funariaceae</taxon>
        <taxon>Physcomitrium</taxon>
    </lineage>
</organism>
<sequence length="71" mass="8117">MEPKSWCFDRHCLLPNRFPMRRIIVVSVSMAGTDDPSRTWFLKGPPTTQDQLLQVDVHDPRQSLVSLGPDP</sequence>
<evidence type="ECO:0000313" key="2">
    <source>
        <dbReference type="EnsemblPlants" id="PAC:32951211.CDS.1"/>
    </source>
</evidence>
<reference evidence="2" key="3">
    <citation type="submission" date="2020-12" db="UniProtKB">
        <authorList>
            <consortium name="EnsemblPlants"/>
        </authorList>
    </citation>
    <scope>IDENTIFICATION</scope>
</reference>
<keyword evidence="3" id="KW-1185">Reference proteome</keyword>
<dbReference type="Proteomes" id="UP000006727">
    <property type="component" value="Chromosome 23"/>
</dbReference>
<dbReference type="PaxDb" id="3218-PP1S222_60V6.1"/>
<dbReference type="EnsemblPlants" id="Pp3c23_17418V3.1">
    <property type="protein sequence ID" value="PAC:32951211.CDS.1"/>
    <property type="gene ID" value="Pp3c23_17418"/>
</dbReference>
<reference evidence="1 3" key="1">
    <citation type="journal article" date="2008" name="Science">
        <title>The Physcomitrella genome reveals evolutionary insights into the conquest of land by plants.</title>
        <authorList>
            <person name="Rensing S."/>
            <person name="Lang D."/>
            <person name="Zimmer A."/>
            <person name="Terry A."/>
            <person name="Salamov A."/>
            <person name="Shapiro H."/>
            <person name="Nishiyama T."/>
            <person name="Perroud P.-F."/>
            <person name="Lindquist E."/>
            <person name="Kamisugi Y."/>
            <person name="Tanahashi T."/>
            <person name="Sakakibara K."/>
            <person name="Fujita T."/>
            <person name="Oishi K."/>
            <person name="Shin-I T."/>
            <person name="Kuroki Y."/>
            <person name="Toyoda A."/>
            <person name="Suzuki Y."/>
            <person name="Hashimoto A."/>
            <person name="Yamaguchi K."/>
            <person name="Sugano A."/>
            <person name="Kohara Y."/>
            <person name="Fujiyama A."/>
            <person name="Anterola A."/>
            <person name="Aoki S."/>
            <person name="Ashton N."/>
            <person name="Barbazuk W.B."/>
            <person name="Barker E."/>
            <person name="Bennetzen J."/>
            <person name="Bezanilla M."/>
            <person name="Blankenship R."/>
            <person name="Cho S.H."/>
            <person name="Dutcher S."/>
            <person name="Estelle M."/>
            <person name="Fawcett J.A."/>
            <person name="Gundlach H."/>
            <person name="Hanada K."/>
            <person name="Heyl A."/>
            <person name="Hicks K.A."/>
            <person name="Hugh J."/>
            <person name="Lohr M."/>
            <person name="Mayer K."/>
            <person name="Melkozernov A."/>
            <person name="Murata T."/>
            <person name="Nelson D."/>
            <person name="Pils B."/>
            <person name="Prigge M."/>
            <person name="Reiss B."/>
            <person name="Renner T."/>
            <person name="Rombauts S."/>
            <person name="Rushton P."/>
            <person name="Sanderfoot A."/>
            <person name="Schween G."/>
            <person name="Shiu S.-H."/>
            <person name="Stueber K."/>
            <person name="Theodoulou F.L."/>
            <person name="Tu H."/>
            <person name="Van de Peer Y."/>
            <person name="Verrier P.J."/>
            <person name="Waters E."/>
            <person name="Wood A."/>
            <person name="Yang L."/>
            <person name="Cove D."/>
            <person name="Cuming A."/>
            <person name="Hasebe M."/>
            <person name="Lucas S."/>
            <person name="Mishler D.B."/>
            <person name="Reski R."/>
            <person name="Grigoriev I."/>
            <person name="Quatrano R.S."/>
            <person name="Boore J.L."/>
        </authorList>
    </citation>
    <scope>NUCLEOTIDE SEQUENCE [LARGE SCALE GENOMIC DNA]</scope>
    <source>
        <strain evidence="2 3">cv. Gransden 2004</strain>
    </source>
</reference>
<dbReference type="EMBL" id="ABEU02000023">
    <property type="protein sequence ID" value="PNR29522.1"/>
    <property type="molecule type" value="Genomic_DNA"/>
</dbReference>
<gene>
    <name evidence="1" type="ORF">PHYPA_028216</name>
</gene>
<name>A0A2K1IJS4_PHYPA</name>
<dbReference type="InParanoid" id="A0A2K1IJS4"/>
<dbReference type="AlphaFoldDB" id="A0A2K1IJS4"/>
<evidence type="ECO:0000313" key="3">
    <source>
        <dbReference type="Proteomes" id="UP000006727"/>
    </source>
</evidence>
<proteinExistence type="predicted"/>
<protein>
    <submittedName>
        <fullName evidence="1 2">Uncharacterized protein</fullName>
    </submittedName>
</protein>
<reference evidence="1 3" key="2">
    <citation type="journal article" date="2018" name="Plant J.">
        <title>The Physcomitrella patens chromosome-scale assembly reveals moss genome structure and evolution.</title>
        <authorList>
            <person name="Lang D."/>
            <person name="Ullrich K.K."/>
            <person name="Murat F."/>
            <person name="Fuchs J."/>
            <person name="Jenkins J."/>
            <person name="Haas F.B."/>
            <person name="Piednoel M."/>
            <person name="Gundlach H."/>
            <person name="Van Bel M."/>
            <person name="Meyberg R."/>
            <person name="Vives C."/>
            <person name="Morata J."/>
            <person name="Symeonidi A."/>
            <person name="Hiss M."/>
            <person name="Muchero W."/>
            <person name="Kamisugi Y."/>
            <person name="Saleh O."/>
            <person name="Blanc G."/>
            <person name="Decker E.L."/>
            <person name="van Gessel N."/>
            <person name="Grimwood J."/>
            <person name="Hayes R.D."/>
            <person name="Graham S.W."/>
            <person name="Gunter L.E."/>
            <person name="McDaniel S.F."/>
            <person name="Hoernstein S.N.W."/>
            <person name="Larsson A."/>
            <person name="Li F.W."/>
            <person name="Perroud P.F."/>
            <person name="Phillips J."/>
            <person name="Ranjan P."/>
            <person name="Rokshar D.S."/>
            <person name="Rothfels C.J."/>
            <person name="Schneider L."/>
            <person name="Shu S."/>
            <person name="Stevenson D.W."/>
            <person name="Thummler F."/>
            <person name="Tillich M."/>
            <person name="Villarreal Aguilar J.C."/>
            <person name="Widiez T."/>
            <person name="Wong G.K."/>
            <person name="Wymore A."/>
            <person name="Zhang Y."/>
            <person name="Zimmer A.D."/>
            <person name="Quatrano R.S."/>
            <person name="Mayer K.F.X."/>
            <person name="Goodstein D."/>
            <person name="Casacuberta J.M."/>
            <person name="Vandepoele K."/>
            <person name="Reski R."/>
            <person name="Cuming A.C."/>
            <person name="Tuskan G.A."/>
            <person name="Maumus F."/>
            <person name="Salse J."/>
            <person name="Schmutz J."/>
            <person name="Rensing S.A."/>
        </authorList>
    </citation>
    <scope>NUCLEOTIDE SEQUENCE [LARGE SCALE GENOMIC DNA]</scope>
    <source>
        <strain evidence="2 3">cv. Gransden 2004</strain>
    </source>
</reference>